<keyword evidence="5" id="KW-0547">Nucleotide-binding</keyword>
<evidence type="ECO:0000259" key="4">
    <source>
        <dbReference type="PROSITE" id="PS50109"/>
    </source>
</evidence>
<comment type="catalytic activity">
    <reaction evidence="1">
        <text>ATP + protein L-histidine = ADP + protein N-phospho-L-histidine.</text>
        <dbReference type="EC" id="2.7.13.3"/>
    </reaction>
</comment>
<dbReference type="PANTHER" id="PTHR43065:SF48">
    <property type="entry name" value="HISTIDINE KINASE"/>
    <property type="match status" value="1"/>
</dbReference>
<dbReference type="SUPFAM" id="SSF55874">
    <property type="entry name" value="ATPase domain of HSP90 chaperone/DNA topoisomerase II/histidine kinase"/>
    <property type="match status" value="1"/>
</dbReference>
<evidence type="ECO:0000259" key="3">
    <source>
        <dbReference type="PROSITE" id="PS50042"/>
    </source>
</evidence>
<evidence type="ECO:0000313" key="5">
    <source>
        <dbReference type="EMBL" id="XBV86982.1"/>
    </source>
</evidence>
<feature type="domain" description="Cyclic nucleotide-binding" evidence="3">
    <location>
        <begin position="13"/>
        <end position="131"/>
    </location>
</feature>
<dbReference type="Gene3D" id="3.30.565.10">
    <property type="entry name" value="Histidine kinase-like ATPase, C-terminal domain"/>
    <property type="match status" value="1"/>
</dbReference>
<dbReference type="RefSeq" id="WP_350245079.1">
    <property type="nucleotide sequence ID" value="NZ_CP158299.1"/>
</dbReference>
<dbReference type="InterPro" id="IPR036890">
    <property type="entry name" value="HATPase_C_sf"/>
</dbReference>
<dbReference type="PROSITE" id="PS00888">
    <property type="entry name" value="CNMP_BINDING_1"/>
    <property type="match status" value="1"/>
</dbReference>
<dbReference type="PANTHER" id="PTHR43065">
    <property type="entry name" value="SENSOR HISTIDINE KINASE"/>
    <property type="match status" value="1"/>
</dbReference>
<gene>
    <name evidence="5" type="ORF">ABOD76_11930</name>
</gene>
<dbReference type="SMART" id="SM00387">
    <property type="entry name" value="HATPase_c"/>
    <property type="match status" value="1"/>
</dbReference>
<accession>A0AAU7UER3</accession>
<dbReference type="InterPro" id="IPR018488">
    <property type="entry name" value="cNMP-bd_CS"/>
</dbReference>
<dbReference type="InterPro" id="IPR018490">
    <property type="entry name" value="cNMP-bd_dom_sf"/>
</dbReference>
<dbReference type="SMART" id="SM00100">
    <property type="entry name" value="cNMP"/>
    <property type="match status" value="1"/>
</dbReference>
<dbReference type="KEGG" id="dsc:ABOD76_11930"/>
<name>A0AAU7UER3_9DEIO</name>
<keyword evidence="5" id="KW-0067">ATP-binding</keyword>
<dbReference type="SUPFAM" id="SSF51206">
    <property type="entry name" value="cAMP-binding domain-like"/>
    <property type="match status" value="1"/>
</dbReference>
<dbReference type="PRINTS" id="PR00344">
    <property type="entry name" value="BCTRLSENSOR"/>
</dbReference>
<proteinExistence type="predicted"/>
<dbReference type="EMBL" id="CP158299">
    <property type="protein sequence ID" value="XBV86982.1"/>
    <property type="molecule type" value="Genomic_DNA"/>
</dbReference>
<dbReference type="InterPro" id="IPR003594">
    <property type="entry name" value="HATPase_dom"/>
</dbReference>
<dbReference type="GO" id="GO:0004673">
    <property type="term" value="F:protein histidine kinase activity"/>
    <property type="evidence" value="ECO:0007669"/>
    <property type="project" value="UniProtKB-EC"/>
</dbReference>
<dbReference type="AlphaFoldDB" id="A0AAU7UER3"/>
<dbReference type="EC" id="2.7.13.3" evidence="2"/>
<dbReference type="InterPro" id="IPR004358">
    <property type="entry name" value="Sig_transdc_His_kin-like_C"/>
</dbReference>
<dbReference type="PROSITE" id="PS50109">
    <property type="entry name" value="HIS_KIN"/>
    <property type="match status" value="1"/>
</dbReference>
<organism evidence="5">
    <name type="scientific">Deinococcus sonorensis KR-87</name>
    <dbReference type="NCBI Taxonomy" id="694439"/>
    <lineage>
        <taxon>Bacteria</taxon>
        <taxon>Thermotogati</taxon>
        <taxon>Deinococcota</taxon>
        <taxon>Deinococci</taxon>
        <taxon>Deinococcales</taxon>
        <taxon>Deinococcaceae</taxon>
        <taxon>Deinococcus</taxon>
    </lineage>
</organism>
<protein>
    <recommendedName>
        <fullName evidence="2">histidine kinase</fullName>
        <ecNumber evidence="2">2.7.13.3</ecNumber>
    </recommendedName>
</protein>
<dbReference type="InterPro" id="IPR000595">
    <property type="entry name" value="cNMP-bd_dom"/>
</dbReference>
<evidence type="ECO:0000256" key="1">
    <source>
        <dbReference type="ARBA" id="ARBA00000085"/>
    </source>
</evidence>
<dbReference type="PROSITE" id="PS50042">
    <property type="entry name" value="CNMP_BINDING_3"/>
    <property type="match status" value="1"/>
</dbReference>
<dbReference type="CDD" id="cd00038">
    <property type="entry name" value="CAP_ED"/>
    <property type="match status" value="1"/>
</dbReference>
<dbReference type="InterPro" id="IPR014710">
    <property type="entry name" value="RmlC-like_jellyroll"/>
</dbReference>
<dbReference type="Pfam" id="PF00027">
    <property type="entry name" value="cNMP_binding"/>
    <property type="match status" value="1"/>
</dbReference>
<dbReference type="Gene3D" id="1.10.287.130">
    <property type="match status" value="1"/>
</dbReference>
<dbReference type="InterPro" id="IPR005467">
    <property type="entry name" value="His_kinase_dom"/>
</dbReference>
<dbReference type="Gene3D" id="2.60.120.10">
    <property type="entry name" value="Jelly Rolls"/>
    <property type="match status" value="1"/>
</dbReference>
<sequence length="458" mass="49448">MNPQPDDLHRVEALAGLSVPELTWLAEHSELHSYADGETIVRAGDPADHMFLVLDGQIEYSGEQGGQALHYVTRQGEVAGMLPRSRMTHFASTGKAVGETRVAFLHRSLFPELAAAVPSLEAQLLAVMTRRIRDAAHAEEQRERMSALGKLSAGLAHELNNPAAAVRRGADELGTRLSGLPELLTRLLASGLRPELLARAEEAVAARSTVALGTLAQADAEDDLMDLLGALRLPRASELAATFVEAGLRPEHLGWLQDDPPHAPALVAYLDFRLGSLLTVQDIAGAAGRISDLVTSIKRYSHMDRGGDRQPADVRVGLDSTLTMLGHKLRGKEVRVERHYQESLPSVMANEGDLNQVWTNLIDNAVDALPVGGQLTVQADADGQQVRVCITDTGPGIPPDLQHRIFEPFFTTKGVGQGSGLGLDLVRRVVVRQHGGDVRVRSEPGHTTFEIRLPVRSG</sequence>
<feature type="domain" description="Histidine kinase" evidence="4">
    <location>
        <begin position="289"/>
        <end position="457"/>
    </location>
</feature>
<dbReference type="GO" id="GO:0005524">
    <property type="term" value="F:ATP binding"/>
    <property type="evidence" value="ECO:0007669"/>
    <property type="project" value="UniProtKB-KW"/>
</dbReference>
<evidence type="ECO:0000256" key="2">
    <source>
        <dbReference type="ARBA" id="ARBA00012438"/>
    </source>
</evidence>
<dbReference type="Pfam" id="PF02518">
    <property type="entry name" value="HATPase_c"/>
    <property type="match status" value="1"/>
</dbReference>
<reference evidence="5" key="1">
    <citation type="submission" date="2024-06" db="EMBL/GenBank/DDBJ databases">
        <title>Draft Genome Sequence of Deinococcus sonorensis Type Strain KR-87, a Biofilm Producing Representative of the Genus Deinococcus.</title>
        <authorList>
            <person name="Boren L.S."/>
            <person name="Grosso R.A."/>
            <person name="Hugenberg-Cox A.N."/>
            <person name="Hill J.T.E."/>
            <person name="Albert C.M."/>
            <person name="Tuohy J.M."/>
        </authorList>
    </citation>
    <scope>NUCLEOTIDE SEQUENCE</scope>
    <source>
        <strain evidence="5">KR-87</strain>
    </source>
</reference>